<evidence type="ECO:0000256" key="2">
    <source>
        <dbReference type="SAM" id="MobiDB-lite"/>
    </source>
</evidence>
<organism evidence="4 5">
    <name type="scientific">Xenoophorus captivus</name>
    <dbReference type="NCBI Taxonomy" id="1517983"/>
    <lineage>
        <taxon>Eukaryota</taxon>
        <taxon>Metazoa</taxon>
        <taxon>Chordata</taxon>
        <taxon>Craniata</taxon>
        <taxon>Vertebrata</taxon>
        <taxon>Euteleostomi</taxon>
        <taxon>Actinopterygii</taxon>
        <taxon>Neopterygii</taxon>
        <taxon>Teleostei</taxon>
        <taxon>Neoteleostei</taxon>
        <taxon>Acanthomorphata</taxon>
        <taxon>Ovalentaria</taxon>
        <taxon>Atherinomorphae</taxon>
        <taxon>Cyprinodontiformes</taxon>
        <taxon>Goodeidae</taxon>
        <taxon>Xenoophorus</taxon>
    </lineage>
</organism>
<dbReference type="PANTHER" id="PTHR46051:SF8">
    <property type="entry name" value="PHOSPHATIDYLINOSITOL 3,4,5-TRISPHOSPHATE 5-PHOSPHATASE 2B"/>
    <property type="match status" value="1"/>
</dbReference>
<keyword evidence="3" id="KW-0812">Transmembrane</keyword>
<dbReference type="EMBL" id="JAHRIN010005689">
    <property type="protein sequence ID" value="MEQ2193131.1"/>
    <property type="molecule type" value="Genomic_DNA"/>
</dbReference>
<dbReference type="Gene3D" id="3.30.505.10">
    <property type="entry name" value="SH2 domain"/>
    <property type="match status" value="1"/>
</dbReference>
<sequence length="136" mass="15212">FKRHVHTYRILPDPDGLLAVQTTQGVQVNCFRTLEDLVLGYQQPHKGLVIPLLYPVSHDTDTGDESSDDEKPTPIPASVSTAPFMGSPTIPAPHTLFLEKLKELNTPKYVYFLLKMKFVFLTILGLCIDFCLSVLP</sequence>
<evidence type="ECO:0000313" key="5">
    <source>
        <dbReference type="Proteomes" id="UP001434883"/>
    </source>
</evidence>
<feature type="region of interest" description="Disordered" evidence="2">
    <location>
        <begin position="60"/>
        <end position="82"/>
    </location>
</feature>
<dbReference type="InterPro" id="IPR036860">
    <property type="entry name" value="SH2_dom_sf"/>
</dbReference>
<keyword evidence="5" id="KW-1185">Reference proteome</keyword>
<accession>A0ABV0QCE2</accession>
<dbReference type="SUPFAM" id="SSF55550">
    <property type="entry name" value="SH2 domain"/>
    <property type="match status" value="1"/>
</dbReference>
<comment type="caution">
    <text evidence="4">The sequence shown here is derived from an EMBL/GenBank/DDBJ whole genome shotgun (WGS) entry which is preliminary data.</text>
</comment>
<keyword evidence="3" id="KW-1133">Transmembrane helix</keyword>
<evidence type="ECO:0008006" key="6">
    <source>
        <dbReference type="Google" id="ProtNLM"/>
    </source>
</evidence>
<name>A0ABV0QCE2_9TELE</name>
<evidence type="ECO:0000256" key="1">
    <source>
        <dbReference type="ARBA" id="ARBA00022999"/>
    </source>
</evidence>
<keyword evidence="3" id="KW-0472">Membrane</keyword>
<dbReference type="PANTHER" id="PTHR46051">
    <property type="entry name" value="SH2 DOMAIN-CONTAINING PROTEIN"/>
    <property type="match status" value="1"/>
</dbReference>
<keyword evidence="1" id="KW-0727">SH2 domain</keyword>
<reference evidence="4 5" key="1">
    <citation type="submission" date="2021-06" db="EMBL/GenBank/DDBJ databases">
        <authorList>
            <person name="Palmer J.M."/>
        </authorList>
    </citation>
    <scope>NUCLEOTIDE SEQUENCE [LARGE SCALE GENOMIC DNA]</scope>
    <source>
        <strain evidence="4 5">XC_2019</strain>
        <tissue evidence="4">Muscle</tissue>
    </source>
</reference>
<gene>
    <name evidence="4" type="ORF">XENOCAPTIV_024402</name>
</gene>
<feature type="non-terminal residue" evidence="4">
    <location>
        <position position="1"/>
    </location>
</feature>
<evidence type="ECO:0000256" key="3">
    <source>
        <dbReference type="SAM" id="Phobius"/>
    </source>
</evidence>
<evidence type="ECO:0000313" key="4">
    <source>
        <dbReference type="EMBL" id="MEQ2193131.1"/>
    </source>
</evidence>
<dbReference type="Proteomes" id="UP001434883">
    <property type="component" value="Unassembled WGS sequence"/>
</dbReference>
<feature type="transmembrane region" description="Helical" evidence="3">
    <location>
        <begin position="118"/>
        <end position="135"/>
    </location>
</feature>
<protein>
    <recommendedName>
        <fullName evidence="6">SH2 domain-containing protein</fullName>
    </recommendedName>
</protein>
<proteinExistence type="predicted"/>